<proteinExistence type="predicted"/>
<dbReference type="PROSITE" id="PS51257">
    <property type="entry name" value="PROKAR_LIPOPROTEIN"/>
    <property type="match status" value="1"/>
</dbReference>
<accession>A0A1N7JZT4</accession>
<dbReference type="RefSeq" id="WP_076497938.1">
    <property type="nucleotide sequence ID" value="NZ_FTOP01000001.1"/>
</dbReference>
<reference evidence="3" key="1">
    <citation type="submission" date="2017-01" db="EMBL/GenBank/DDBJ databases">
        <authorList>
            <person name="Varghese N."/>
            <person name="Submissions S."/>
        </authorList>
    </citation>
    <scope>NUCLEOTIDE SEQUENCE [LARGE SCALE GENOMIC DNA]</scope>
    <source>
        <strain evidence="3">DSM 46698</strain>
    </source>
</reference>
<protein>
    <recommendedName>
        <fullName evidence="4">DUF4136 domain-containing protein</fullName>
    </recommendedName>
</protein>
<evidence type="ECO:0000313" key="2">
    <source>
        <dbReference type="EMBL" id="SIS54838.1"/>
    </source>
</evidence>
<sequence length="188" mass="22055">MKYAIQIFVLAILLMASCTASNKYKADKHLSAQEQHQVMLSVIRYMGHLPKKGTHDNKFDLVFDEYYSNLALDYTVEAYHQEGEYEFFMASRIAPSLKVKKVAIGVKMKRNSDGALEYYEEVFRTWKFEEEEMLEKGMFLFDLMVQGKDLSPYYPQNSGDEEYIEFPDSRVSFDISQRRWISTSELNL</sequence>
<feature type="signal peptide" evidence="1">
    <location>
        <begin position="1"/>
        <end position="20"/>
    </location>
</feature>
<keyword evidence="3" id="KW-1185">Reference proteome</keyword>
<organism evidence="2 3">
    <name type="scientific">Belliella pelovolcani</name>
    <dbReference type="NCBI Taxonomy" id="529505"/>
    <lineage>
        <taxon>Bacteria</taxon>
        <taxon>Pseudomonadati</taxon>
        <taxon>Bacteroidota</taxon>
        <taxon>Cytophagia</taxon>
        <taxon>Cytophagales</taxon>
        <taxon>Cyclobacteriaceae</taxon>
        <taxon>Belliella</taxon>
    </lineage>
</organism>
<dbReference type="AlphaFoldDB" id="A0A1N7JZT4"/>
<gene>
    <name evidence="2" type="ORF">SAMN05421761_101349</name>
</gene>
<feature type="chain" id="PRO_5012884961" description="DUF4136 domain-containing protein" evidence="1">
    <location>
        <begin position="21"/>
        <end position="188"/>
    </location>
</feature>
<dbReference type="OrthoDB" id="1347074at2"/>
<evidence type="ECO:0008006" key="4">
    <source>
        <dbReference type="Google" id="ProtNLM"/>
    </source>
</evidence>
<dbReference type="STRING" id="529505.SAMN05421761_101349"/>
<dbReference type="Proteomes" id="UP000186026">
    <property type="component" value="Unassembled WGS sequence"/>
</dbReference>
<dbReference type="EMBL" id="FTOP01000001">
    <property type="protein sequence ID" value="SIS54838.1"/>
    <property type="molecule type" value="Genomic_DNA"/>
</dbReference>
<evidence type="ECO:0000256" key="1">
    <source>
        <dbReference type="SAM" id="SignalP"/>
    </source>
</evidence>
<evidence type="ECO:0000313" key="3">
    <source>
        <dbReference type="Proteomes" id="UP000186026"/>
    </source>
</evidence>
<name>A0A1N7JZT4_9BACT</name>
<keyword evidence="1" id="KW-0732">Signal</keyword>